<sequence length="55" mass="5912">MSGKLRIPGVSFSWKRALGISALKNKIARKTGIPTTKDGLTRKIGNSILKGLFGK</sequence>
<dbReference type="Proteomes" id="UP000823612">
    <property type="component" value="Unassembled WGS sequence"/>
</dbReference>
<name>A0A9D9DUM6_9BACT</name>
<protein>
    <submittedName>
        <fullName evidence="1">Uncharacterized protein</fullName>
    </submittedName>
</protein>
<reference evidence="1" key="1">
    <citation type="submission" date="2020-10" db="EMBL/GenBank/DDBJ databases">
        <authorList>
            <person name="Gilroy R."/>
        </authorList>
    </citation>
    <scope>NUCLEOTIDE SEQUENCE</scope>
    <source>
        <strain evidence="1">2889</strain>
    </source>
</reference>
<organism evidence="1 2">
    <name type="scientific">Candidatus Pullibacteroides excrementavium</name>
    <dbReference type="NCBI Taxonomy" id="2840905"/>
    <lineage>
        <taxon>Bacteria</taxon>
        <taxon>Pseudomonadati</taxon>
        <taxon>Bacteroidota</taxon>
        <taxon>Bacteroidia</taxon>
        <taxon>Bacteroidales</taxon>
        <taxon>Candidatus Pullibacteroides</taxon>
    </lineage>
</organism>
<dbReference type="EMBL" id="JADIMZ010000102">
    <property type="protein sequence ID" value="MBO8433003.1"/>
    <property type="molecule type" value="Genomic_DNA"/>
</dbReference>
<evidence type="ECO:0000313" key="2">
    <source>
        <dbReference type="Proteomes" id="UP000823612"/>
    </source>
</evidence>
<gene>
    <name evidence="1" type="ORF">IAB08_06900</name>
</gene>
<reference evidence="1" key="2">
    <citation type="journal article" date="2021" name="PeerJ">
        <title>Extensive microbial diversity within the chicken gut microbiome revealed by metagenomics and culture.</title>
        <authorList>
            <person name="Gilroy R."/>
            <person name="Ravi A."/>
            <person name="Getino M."/>
            <person name="Pursley I."/>
            <person name="Horton D.L."/>
            <person name="Alikhan N.F."/>
            <person name="Baker D."/>
            <person name="Gharbi K."/>
            <person name="Hall N."/>
            <person name="Watson M."/>
            <person name="Adriaenssens E.M."/>
            <person name="Foster-Nyarko E."/>
            <person name="Jarju S."/>
            <person name="Secka A."/>
            <person name="Antonio M."/>
            <person name="Oren A."/>
            <person name="Chaudhuri R.R."/>
            <person name="La Ragione R."/>
            <person name="Hildebrand F."/>
            <person name="Pallen M.J."/>
        </authorList>
    </citation>
    <scope>NUCLEOTIDE SEQUENCE</scope>
    <source>
        <strain evidence="1">2889</strain>
    </source>
</reference>
<proteinExistence type="predicted"/>
<accession>A0A9D9DUM6</accession>
<comment type="caution">
    <text evidence="1">The sequence shown here is derived from an EMBL/GenBank/DDBJ whole genome shotgun (WGS) entry which is preliminary data.</text>
</comment>
<evidence type="ECO:0000313" key="1">
    <source>
        <dbReference type="EMBL" id="MBO8433003.1"/>
    </source>
</evidence>
<dbReference type="AlphaFoldDB" id="A0A9D9DUM6"/>